<feature type="domain" description="Abscisic acid G-protein coupled receptor-like" evidence="6">
    <location>
        <begin position="315"/>
        <end position="499"/>
    </location>
</feature>
<feature type="transmembrane region" description="Helical" evidence="5">
    <location>
        <begin position="386"/>
        <end position="407"/>
    </location>
</feature>
<evidence type="ECO:0000256" key="4">
    <source>
        <dbReference type="ARBA" id="ARBA00023136"/>
    </source>
</evidence>
<dbReference type="PANTHER" id="PTHR15948:SF0">
    <property type="entry name" value="GOLGI PH REGULATOR A-RELATED"/>
    <property type="match status" value="1"/>
</dbReference>
<dbReference type="EMBL" id="KV417483">
    <property type="protein sequence ID" value="KZP33174.1"/>
    <property type="molecule type" value="Genomic_DNA"/>
</dbReference>
<dbReference type="InterPro" id="IPR022535">
    <property type="entry name" value="Golgi_pH-regulator_cons_dom"/>
</dbReference>
<dbReference type="Pfam" id="PF12537">
    <property type="entry name" value="GPHR_N"/>
    <property type="match status" value="1"/>
</dbReference>
<dbReference type="Proteomes" id="UP000076532">
    <property type="component" value="Unassembled WGS sequence"/>
</dbReference>
<feature type="transmembrane region" description="Helical" evidence="5">
    <location>
        <begin position="419"/>
        <end position="439"/>
    </location>
</feature>
<dbReference type="OrthoDB" id="264392at2759"/>
<feature type="transmembrane region" description="Helical" evidence="5">
    <location>
        <begin position="474"/>
        <end position="495"/>
    </location>
</feature>
<keyword evidence="9" id="KW-1185">Reference proteome</keyword>
<dbReference type="AlphaFoldDB" id="A0A166VXW9"/>
<evidence type="ECO:0000259" key="6">
    <source>
        <dbReference type="Pfam" id="PF12430"/>
    </source>
</evidence>
<gene>
    <name evidence="8" type="ORF">FIBSPDRAFT_773690</name>
</gene>
<sequence>MMSSQAILEILAACVLRTGLFFSCRKFLIRSLYHDLQDLSTTEAPSSHLDVDLELEMLPTAATQSGKPISATLGGKTPLHLVLSRSLFSASFSESCMMLLMLMFQGIDLFRPRARLFNWEVSLFVLLAIILLFIPISLSVVLTMGPSHPDKSRKRSIVTRAAIITTPVALYLFLLSRIPLPESLASTGFTAMTLSRLVFVGIVILGLLSGFGAVSNAWAFFPLFMRHRAITTEGELSTSQQSLARIREDLYSRRAAMERETKSKPQAESTWYSRVVPTFTTSELSQELQGLEALENNMARNVEALQERRDNAKFAGTLKGRVFNWGGQLFAVYCVFRVISSTLNVLIPSRSQGASRNYPDLITHLLAYLLSLVPAITMSLDDVAVISRQISLALVGVIILSSMRMLLRGVTRALRVTSRNLGASLMLLLLAQLMGIYLLSTIVQLRTSFPPPATRPDLEPAEVNLFSTIPEYELFGSLFDVSFLVAAGLSAVVRWTGERVNGLRSGV</sequence>
<feature type="transmembrane region" description="Helical" evidence="5">
    <location>
        <begin position="198"/>
        <end position="221"/>
    </location>
</feature>
<dbReference type="STRING" id="436010.A0A166VXW9"/>
<dbReference type="InterPro" id="IPR015672">
    <property type="entry name" value="GPHR/GTG"/>
</dbReference>
<feature type="transmembrane region" description="Helical" evidence="5">
    <location>
        <begin position="157"/>
        <end position="178"/>
    </location>
</feature>
<evidence type="ECO:0000256" key="5">
    <source>
        <dbReference type="SAM" id="Phobius"/>
    </source>
</evidence>
<evidence type="ECO:0000256" key="1">
    <source>
        <dbReference type="ARBA" id="ARBA00004141"/>
    </source>
</evidence>
<reference evidence="8 9" key="1">
    <citation type="journal article" date="2016" name="Mol. Biol. Evol.">
        <title>Comparative Genomics of Early-Diverging Mushroom-Forming Fungi Provides Insights into the Origins of Lignocellulose Decay Capabilities.</title>
        <authorList>
            <person name="Nagy L.G."/>
            <person name="Riley R."/>
            <person name="Tritt A."/>
            <person name="Adam C."/>
            <person name="Daum C."/>
            <person name="Floudas D."/>
            <person name="Sun H."/>
            <person name="Yadav J.S."/>
            <person name="Pangilinan J."/>
            <person name="Larsson K.H."/>
            <person name="Matsuura K."/>
            <person name="Barry K."/>
            <person name="Labutti K."/>
            <person name="Kuo R."/>
            <person name="Ohm R.A."/>
            <person name="Bhattacharya S.S."/>
            <person name="Shirouzu T."/>
            <person name="Yoshinaga Y."/>
            <person name="Martin F.M."/>
            <person name="Grigoriev I.V."/>
            <person name="Hibbett D.S."/>
        </authorList>
    </citation>
    <scope>NUCLEOTIDE SEQUENCE [LARGE SCALE GENOMIC DNA]</scope>
    <source>
        <strain evidence="8 9">CBS 109695</strain>
    </source>
</reference>
<comment type="subcellular location">
    <subcellularLocation>
        <location evidence="1">Membrane</location>
        <topology evidence="1">Multi-pass membrane protein</topology>
    </subcellularLocation>
</comment>
<protein>
    <submittedName>
        <fullName evidence="8">G protein-coupled receptor 89</fullName>
    </submittedName>
</protein>
<organism evidence="8 9">
    <name type="scientific">Athelia psychrophila</name>
    <dbReference type="NCBI Taxonomy" id="1759441"/>
    <lineage>
        <taxon>Eukaryota</taxon>
        <taxon>Fungi</taxon>
        <taxon>Dikarya</taxon>
        <taxon>Basidiomycota</taxon>
        <taxon>Agaricomycotina</taxon>
        <taxon>Agaricomycetes</taxon>
        <taxon>Agaricomycetidae</taxon>
        <taxon>Atheliales</taxon>
        <taxon>Atheliaceae</taxon>
        <taxon>Athelia</taxon>
    </lineage>
</organism>
<dbReference type="Pfam" id="PF12430">
    <property type="entry name" value="ABA_GPCR"/>
    <property type="match status" value="1"/>
</dbReference>
<evidence type="ECO:0000259" key="7">
    <source>
        <dbReference type="Pfam" id="PF12537"/>
    </source>
</evidence>
<feature type="domain" description="Golgi pH regulator conserved" evidence="7">
    <location>
        <begin position="189"/>
        <end position="256"/>
    </location>
</feature>
<keyword evidence="8" id="KW-0675">Receptor</keyword>
<keyword evidence="2 5" id="KW-0812">Transmembrane</keyword>
<dbReference type="PANTHER" id="PTHR15948">
    <property type="entry name" value="G-PROTEIN COUPLED RECEPTOR 89-RELATED"/>
    <property type="match status" value="1"/>
</dbReference>
<accession>A0A166VXW9</accession>
<evidence type="ECO:0000313" key="9">
    <source>
        <dbReference type="Proteomes" id="UP000076532"/>
    </source>
</evidence>
<feature type="transmembrane region" description="Helical" evidence="5">
    <location>
        <begin position="361"/>
        <end position="380"/>
    </location>
</feature>
<keyword evidence="4 5" id="KW-0472">Membrane</keyword>
<proteinExistence type="predicted"/>
<dbReference type="InterPro" id="IPR025969">
    <property type="entry name" value="ABA_GPCR_dom"/>
</dbReference>
<evidence type="ECO:0000313" key="8">
    <source>
        <dbReference type="EMBL" id="KZP33174.1"/>
    </source>
</evidence>
<name>A0A166VXW9_9AGAM</name>
<dbReference type="GO" id="GO:0016020">
    <property type="term" value="C:membrane"/>
    <property type="evidence" value="ECO:0007669"/>
    <property type="project" value="UniProtKB-SubCell"/>
</dbReference>
<feature type="transmembrane region" description="Helical" evidence="5">
    <location>
        <begin position="124"/>
        <end position="145"/>
    </location>
</feature>
<keyword evidence="3 5" id="KW-1133">Transmembrane helix</keyword>
<evidence type="ECO:0000256" key="2">
    <source>
        <dbReference type="ARBA" id="ARBA00022692"/>
    </source>
</evidence>
<evidence type="ECO:0000256" key="3">
    <source>
        <dbReference type="ARBA" id="ARBA00022989"/>
    </source>
</evidence>